<dbReference type="AlphaFoldDB" id="A0AAP2GLE0"/>
<reference evidence="2 3" key="1">
    <citation type="submission" date="2021-05" db="EMBL/GenBank/DDBJ databases">
        <title>A Polyphasic approach of four new species of the genus Ohtaekwangia: Ohtaekwangia histidinii sp. nov., Ohtaekwangia cretensis sp. nov., Ohtaekwangia indiensis sp. nov., Ohtaekwangia reichenbachii sp. nov. from diverse environment.</title>
        <authorList>
            <person name="Octaviana S."/>
        </authorList>
    </citation>
    <scope>NUCLEOTIDE SEQUENCE [LARGE SCALE GENOMIC DNA]</scope>
    <source>
        <strain evidence="2 3">PWU37</strain>
    </source>
</reference>
<dbReference type="Gene3D" id="3.60.21.10">
    <property type="match status" value="1"/>
</dbReference>
<dbReference type="InterPro" id="IPR004843">
    <property type="entry name" value="Calcineurin-like_PHP"/>
</dbReference>
<sequence>MKIQVASDLHQEFGKAEISLQNVDVVILAGDVNLGTKGIEWIKEAIPHVPVIYVLGNHEYYKGTYPKTFRKIMEAAADTNVHVLENAAVVIDDVTFHGATLWTDFELLGNGRANGMICQGRMNDYKMIRREPSYSKLRSVDTYVIHKASLRWLQASLEASATKRNVVVTHHAPSIQSVSTESREDVLSSAYASNLEPFILRHQPDYWIHGHIHTPTRYQVGATTVLSNPHGYIGDPYKGFDPGLIIEI</sequence>
<proteinExistence type="predicted"/>
<dbReference type="PANTHER" id="PTHR37844:SF2">
    <property type="entry name" value="SER_THR PROTEIN PHOSPHATASE SUPERFAMILY (AFU_ORTHOLOGUE AFUA_1G14840)"/>
    <property type="match status" value="1"/>
</dbReference>
<dbReference type="EMBL" id="JAHESC010000069">
    <property type="protein sequence ID" value="MBT1690515.1"/>
    <property type="molecule type" value="Genomic_DNA"/>
</dbReference>
<comment type="caution">
    <text evidence="2">The sequence shown here is derived from an EMBL/GenBank/DDBJ whole genome shotgun (WGS) entry which is preliminary data.</text>
</comment>
<evidence type="ECO:0000259" key="1">
    <source>
        <dbReference type="Pfam" id="PF00149"/>
    </source>
</evidence>
<dbReference type="SUPFAM" id="SSF56300">
    <property type="entry name" value="Metallo-dependent phosphatases"/>
    <property type="match status" value="1"/>
</dbReference>
<evidence type="ECO:0000313" key="2">
    <source>
        <dbReference type="EMBL" id="MBT1690515.1"/>
    </source>
</evidence>
<protein>
    <submittedName>
        <fullName evidence="2">Metallophosphoesterase</fullName>
    </submittedName>
</protein>
<gene>
    <name evidence="2" type="ORF">KK078_28380</name>
</gene>
<evidence type="ECO:0000313" key="3">
    <source>
        <dbReference type="Proteomes" id="UP001319180"/>
    </source>
</evidence>
<name>A0AAP2GLE0_9BACT</name>
<feature type="domain" description="Calcineurin-like phosphoesterase" evidence="1">
    <location>
        <begin position="1"/>
        <end position="215"/>
    </location>
</feature>
<accession>A0AAP2GLE0</accession>
<dbReference type="PANTHER" id="PTHR37844">
    <property type="entry name" value="SER/THR PROTEIN PHOSPHATASE SUPERFAMILY (AFU_ORTHOLOGUE AFUA_1G14840)"/>
    <property type="match status" value="1"/>
</dbReference>
<dbReference type="RefSeq" id="WP_254093969.1">
    <property type="nucleotide sequence ID" value="NZ_JAHESC010000069.1"/>
</dbReference>
<keyword evidence="3" id="KW-1185">Reference proteome</keyword>
<organism evidence="2 3">
    <name type="scientific">Dawidia soli</name>
    <dbReference type="NCBI Taxonomy" id="2782352"/>
    <lineage>
        <taxon>Bacteria</taxon>
        <taxon>Pseudomonadati</taxon>
        <taxon>Bacteroidota</taxon>
        <taxon>Cytophagia</taxon>
        <taxon>Cytophagales</taxon>
        <taxon>Chryseotaleaceae</taxon>
        <taxon>Dawidia</taxon>
    </lineage>
</organism>
<dbReference type="Pfam" id="PF00149">
    <property type="entry name" value="Metallophos"/>
    <property type="match status" value="1"/>
</dbReference>
<dbReference type="InterPro" id="IPR029052">
    <property type="entry name" value="Metallo-depent_PP-like"/>
</dbReference>
<dbReference type="GO" id="GO:0016787">
    <property type="term" value="F:hydrolase activity"/>
    <property type="evidence" value="ECO:0007669"/>
    <property type="project" value="InterPro"/>
</dbReference>
<dbReference type="Proteomes" id="UP001319180">
    <property type="component" value="Unassembled WGS sequence"/>
</dbReference>